<dbReference type="GO" id="GO:0022857">
    <property type="term" value="F:transmembrane transporter activity"/>
    <property type="evidence" value="ECO:0007669"/>
    <property type="project" value="InterPro"/>
</dbReference>
<evidence type="ECO:0000259" key="6">
    <source>
        <dbReference type="PROSITE" id="PS50850"/>
    </source>
</evidence>
<dbReference type="InterPro" id="IPR036259">
    <property type="entry name" value="MFS_trans_sf"/>
</dbReference>
<evidence type="ECO:0000256" key="2">
    <source>
        <dbReference type="ARBA" id="ARBA00022692"/>
    </source>
</evidence>
<dbReference type="EMBL" id="LRGB01001005">
    <property type="protein sequence ID" value="KZS13988.1"/>
    <property type="molecule type" value="Genomic_DNA"/>
</dbReference>
<dbReference type="OrthoDB" id="6894481at2759"/>
<name>A0A164X9A0_9CRUS</name>
<dbReference type="InterPro" id="IPR005829">
    <property type="entry name" value="Sugar_transporter_CS"/>
</dbReference>
<accession>A0A164X9A0</accession>
<proteinExistence type="predicted"/>
<protein>
    <submittedName>
        <fullName evidence="7">Solute carrier family 22 member 15</fullName>
    </submittedName>
</protein>
<keyword evidence="4 5" id="KW-0472">Membrane</keyword>
<keyword evidence="8" id="KW-1185">Reference proteome</keyword>
<dbReference type="PROSITE" id="PS50850">
    <property type="entry name" value="MFS"/>
    <property type="match status" value="1"/>
</dbReference>
<dbReference type="AlphaFoldDB" id="A0A164X9A0"/>
<dbReference type="Proteomes" id="UP000076858">
    <property type="component" value="Unassembled WGS sequence"/>
</dbReference>
<evidence type="ECO:0000256" key="1">
    <source>
        <dbReference type="ARBA" id="ARBA00004141"/>
    </source>
</evidence>
<feature type="transmembrane region" description="Helical" evidence="5">
    <location>
        <begin position="265"/>
        <end position="283"/>
    </location>
</feature>
<feature type="transmembrane region" description="Helical" evidence="5">
    <location>
        <begin position="447"/>
        <end position="469"/>
    </location>
</feature>
<sequence>MKSGKRDVASSSKNDAAFDADAILFHLGSTGWFQFRFFICLAYAVLFPTATILVFNFTGATPAHRCFVDGCDDSISPQYLAEWMDPAVIRDLHINAKEWQCEFPKFAILSDCANITTNDVCDGWIFDKSIFSSTIVTDFLLVCNDSWKPTFVSSLTMGGIMVGAFFLGPLPDIIGRRKSVLILSLWVSVFGIGLSFSRNYEEFAVLRFLNGMGCIALMQALAIWGVEAIASNVRVKFIFVIYCFQSLGNLLTGLLAYLVRDWVTLQLYLFIPMTVTVTYFFVLPESTRWLTVKKRYAEAKKIYERAALLNKSEIPPHLLLIPVGDPPECLSVGASSPSCNSPEDASPWISIWHIFKTTCLLRRLLILFCTWASAMLSYYGLSYSASNLSNDVHLNFVLIILVEIPAYVIGMFAVDLLGRRAVITITFMLGGTFCLLAGIVPHDHYELIVGFSLVGKFFISMQLVTVNVITAELFPTASRGLTIGLCSTMGKMGGIFAPIMSAMGAADRSLPYVIFGGINLTVGMLSLMLPETKDLPIPATIQEAKDLELKTLDSFGCFRKRQRQSTIALNTRIEAEGAPPAPADHDSNPLSSAAQVLKTGTLLIRLLILCGTWLAQFLCYYGLSYAASNLSADIHFNYILVILVEIPAYVSGMFAMDYFGRRLILNFTLLAGGSFCLVAGLISKEYNTVIIVFSLMGKFCTSMLTVANNVFTFELFPTVSRGITIALCSTSGKVGAIIAPYIAAMGVVNRSLPYVIFGAISLVIGVFTLLLPETKGLPIPATIQQAIDLDKTKIDITVLWRKRNPCCRAKGPASTDASNNSDATL</sequence>
<keyword evidence="3 5" id="KW-1133">Transmembrane helix</keyword>
<feature type="transmembrane region" description="Helical" evidence="5">
    <location>
        <begin position="364"/>
        <end position="381"/>
    </location>
</feature>
<feature type="transmembrane region" description="Helical" evidence="5">
    <location>
        <begin position="663"/>
        <end position="683"/>
    </location>
</feature>
<evidence type="ECO:0000313" key="7">
    <source>
        <dbReference type="EMBL" id="KZS13988.1"/>
    </source>
</evidence>
<dbReference type="InterPro" id="IPR020846">
    <property type="entry name" value="MFS_dom"/>
</dbReference>
<feature type="transmembrane region" description="Helical" evidence="5">
    <location>
        <begin position="237"/>
        <end position="259"/>
    </location>
</feature>
<feature type="transmembrane region" description="Helical" evidence="5">
    <location>
        <begin position="723"/>
        <end position="745"/>
    </location>
</feature>
<feature type="transmembrane region" description="Helical" evidence="5">
    <location>
        <begin position="203"/>
        <end position="225"/>
    </location>
</feature>
<evidence type="ECO:0000256" key="3">
    <source>
        <dbReference type="ARBA" id="ARBA00022989"/>
    </source>
</evidence>
<comment type="subcellular location">
    <subcellularLocation>
        <location evidence="1">Membrane</location>
        <topology evidence="1">Multi-pass membrane protein</topology>
    </subcellularLocation>
</comment>
<dbReference type="Gene3D" id="1.20.1250.20">
    <property type="entry name" value="MFS general substrate transporter like domains"/>
    <property type="match status" value="2"/>
</dbReference>
<feature type="transmembrane region" description="Helical" evidence="5">
    <location>
        <begin position="602"/>
        <end position="623"/>
    </location>
</feature>
<dbReference type="PANTHER" id="PTHR24064">
    <property type="entry name" value="SOLUTE CARRIER FAMILY 22 MEMBER"/>
    <property type="match status" value="1"/>
</dbReference>
<feature type="transmembrane region" description="Helical" evidence="5">
    <location>
        <begin position="635"/>
        <end position="656"/>
    </location>
</feature>
<dbReference type="InterPro" id="IPR011701">
    <property type="entry name" value="MFS"/>
</dbReference>
<reference evidence="7 8" key="1">
    <citation type="submission" date="2016-03" db="EMBL/GenBank/DDBJ databases">
        <title>EvidentialGene: Evidence-directed Construction of Genes on Genomes.</title>
        <authorList>
            <person name="Gilbert D.G."/>
            <person name="Choi J.-H."/>
            <person name="Mockaitis K."/>
            <person name="Colbourne J."/>
            <person name="Pfrender M."/>
        </authorList>
    </citation>
    <scope>NUCLEOTIDE SEQUENCE [LARGE SCALE GENOMIC DNA]</scope>
    <source>
        <strain evidence="7 8">Xinb3</strain>
        <tissue evidence="7">Complete organism</tissue>
    </source>
</reference>
<dbReference type="GO" id="GO:0016020">
    <property type="term" value="C:membrane"/>
    <property type="evidence" value="ECO:0007669"/>
    <property type="project" value="UniProtKB-SubCell"/>
</dbReference>
<dbReference type="STRING" id="35525.A0A164X9A0"/>
<evidence type="ECO:0000256" key="5">
    <source>
        <dbReference type="SAM" id="Phobius"/>
    </source>
</evidence>
<gene>
    <name evidence="7" type="ORF">APZ42_020607</name>
</gene>
<feature type="transmembrane region" description="Helical" evidence="5">
    <location>
        <begin position="421"/>
        <end position="441"/>
    </location>
</feature>
<feature type="transmembrane region" description="Helical" evidence="5">
    <location>
        <begin position="689"/>
        <end position="711"/>
    </location>
</feature>
<feature type="transmembrane region" description="Helical" evidence="5">
    <location>
        <begin position="393"/>
        <end position="414"/>
    </location>
</feature>
<feature type="domain" description="Major facilitator superfamily (MFS) profile" evidence="6">
    <location>
        <begin position="108"/>
        <end position="534"/>
    </location>
</feature>
<feature type="transmembrane region" description="Helical" evidence="5">
    <location>
        <begin position="509"/>
        <end position="529"/>
    </location>
</feature>
<keyword evidence="2 5" id="KW-0812">Transmembrane</keyword>
<feature type="transmembrane region" description="Helical" evidence="5">
    <location>
        <begin position="150"/>
        <end position="168"/>
    </location>
</feature>
<evidence type="ECO:0000313" key="8">
    <source>
        <dbReference type="Proteomes" id="UP000076858"/>
    </source>
</evidence>
<comment type="caution">
    <text evidence="7">The sequence shown here is derived from an EMBL/GenBank/DDBJ whole genome shotgun (WGS) entry which is preliminary data.</text>
</comment>
<feature type="transmembrane region" description="Helical" evidence="5">
    <location>
        <begin position="751"/>
        <end position="771"/>
    </location>
</feature>
<dbReference type="PROSITE" id="PS00216">
    <property type="entry name" value="SUGAR_TRANSPORT_1"/>
    <property type="match status" value="1"/>
</dbReference>
<feature type="transmembrane region" description="Helical" evidence="5">
    <location>
        <begin position="180"/>
        <end position="197"/>
    </location>
</feature>
<feature type="transmembrane region" description="Helical" evidence="5">
    <location>
        <begin position="481"/>
        <end position="503"/>
    </location>
</feature>
<dbReference type="Pfam" id="PF00083">
    <property type="entry name" value="Sugar_tr"/>
    <property type="match status" value="1"/>
</dbReference>
<dbReference type="SUPFAM" id="SSF103473">
    <property type="entry name" value="MFS general substrate transporter"/>
    <property type="match status" value="2"/>
</dbReference>
<dbReference type="InterPro" id="IPR005828">
    <property type="entry name" value="MFS_sugar_transport-like"/>
</dbReference>
<dbReference type="Pfam" id="PF07690">
    <property type="entry name" value="MFS_1"/>
    <property type="match status" value="1"/>
</dbReference>
<organism evidence="7 8">
    <name type="scientific">Daphnia magna</name>
    <dbReference type="NCBI Taxonomy" id="35525"/>
    <lineage>
        <taxon>Eukaryota</taxon>
        <taxon>Metazoa</taxon>
        <taxon>Ecdysozoa</taxon>
        <taxon>Arthropoda</taxon>
        <taxon>Crustacea</taxon>
        <taxon>Branchiopoda</taxon>
        <taxon>Diplostraca</taxon>
        <taxon>Cladocera</taxon>
        <taxon>Anomopoda</taxon>
        <taxon>Daphniidae</taxon>
        <taxon>Daphnia</taxon>
    </lineage>
</organism>
<evidence type="ECO:0000256" key="4">
    <source>
        <dbReference type="ARBA" id="ARBA00023136"/>
    </source>
</evidence>
<feature type="transmembrane region" description="Helical" evidence="5">
    <location>
        <begin position="35"/>
        <end position="55"/>
    </location>
</feature>